<dbReference type="EMBL" id="QFOT01000030">
    <property type="protein sequence ID" value="PZP56311.1"/>
    <property type="molecule type" value="Genomic_DNA"/>
</dbReference>
<proteinExistence type="predicted"/>
<organism evidence="1 2">
    <name type="scientific">Micavibrio aeruginosavorus</name>
    <dbReference type="NCBI Taxonomy" id="349221"/>
    <lineage>
        <taxon>Bacteria</taxon>
        <taxon>Pseudomonadati</taxon>
        <taxon>Bdellovibrionota</taxon>
        <taxon>Bdellovibrionia</taxon>
        <taxon>Bdellovibrionales</taxon>
        <taxon>Pseudobdellovibrionaceae</taxon>
        <taxon>Micavibrio</taxon>
    </lineage>
</organism>
<evidence type="ECO:0000313" key="1">
    <source>
        <dbReference type="EMBL" id="PZP56311.1"/>
    </source>
</evidence>
<accession>A0A2W5FK37</accession>
<name>A0A2W5FK37_9BACT</name>
<dbReference type="Proteomes" id="UP000249739">
    <property type="component" value="Unassembled WGS sequence"/>
</dbReference>
<evidence type="ECO:0000313" key="2">
    <source>
        <dbReference type="Proteomes" id="UP000249739"/>
    </source>
</evidence>
<comment type="caution">
    <text evidence="1">The sequence shown here is derived from an EMBL/GenBank/DDBJ whole genome shotgun (WGS) entry which is preliminary data.</text>
</comment>
<sequence>MRKQSSEGNVLFIILIAVALFAALSFALTSSTRSGGTNTSNEKASLGSGEIFDLFATVDTAVQRLKASGCSVIQLNVGFLGAYPSMGRNFGNSNAPADGRCDISKITATSLKISQSALDSKFAGRPSYGTVITHRNFGVTGVPNNGNSGYLIVPYVSNAACIDINKKLFGTSTIPDSGAATNNYEPWDGTLQPGPGGIECNSSPLGDKKCGDEMGCFVMGTFNDFHETTNTSTAGTNVNFAYRRIINGN</sequence>
<gene>
    <name evidence="1" type="ORF">DI586_04100</name>
</gene>
<protein>
    <submittedName>
        <fullName evidence="1">Uncharacterized protein</fullName>
    </submittedName>
</protein>
<reference evidence="1 2" key="1">
    <citation type="submission" date="2017-08" db="EMBL/GenBank/DDBJ databases">
        <title>Infants hospitalized years apart are colonized by the same room-sourced microbial strains.</title>
        <authorList>
            <person name="Brooks B."/>
            <person name="Olm M.R."/>
            <person name="Firek B.A."/>
            <person name="Baker R."/>
            <person name="Thomas B.C."/>
            <person name="Morowitz M.J."/>
            <person name="Banfield J.F."/>
        </authorList>
    </citation>
    <scope>NUCLEOTIDE SEQUENCE [LARGE SCALE GENOMIC DNA]</scope>
    <source>
        <strain evidence="1">S2_006_000_R2_64</strain>
    </source>
</reference>
<dbReference type="AlphaFoldDB" id="A0A2W5FK37"/>